<dbReference type="PANTHER" id="PTHR12110">
    <property type="entry name" value="HYDROXYPYRUVATE ISOMERASE"/>
    <property type="match status" value="1"/>
</dbReference>
<reference evidence="4" key="1">
    <citation type="journal article" date="2019" name="Int. J. Syst. Evol. Microbiol.">
        <title>The Global Catalogue of Microorganisms (GCM) 10K type strain sequencing project: providing services to taxonomists for standard genome sequencing and annotation.</title>
        <authorList>
            <consortium name="The Broad Institute Genomics Platform"/>
            <consortium name="The Broad Institute Genome Sequencing Center for Infectious Disease"/>
            <person name="Wu L."/>
            <person name="Ma J."/>
        </authorList>
    </citation>
    <scope>NUCLEOTIDE SEQUENCE [LARGE SCALE GENOMIC DNA]</scope>
    <source>
        <strain evidence="4">CGMCC 1.10363</strain>
    </source>
</reference>
<name>A0ABV8QE73_9MICO</name>
<gene>
    <name evidence="3" type="ORF">ACFOYW_18110</name>
</gene>
<dbReference type="InterPro" id="IPR050312">
    <property type="entry name" value="IolE/XylAMocC-like"/>
</dbReference>
<dbReference type="Proteomes" id="UP001595900">
    <property type="component" value="Unassembled WGS sequence"/>
</dbReference>
<sequence>MKFAVFTASTPEWTPQEAVETLSAQGWDGIEWRITDQKSAETPGFWAGNRSTWPFTGLEDRLDEISALTSGAGLALSAIGGYERCDDHDGVERMLAATARLGADKVRVTTLALGNSSVGGGAPSGRPYPELFDETREHFHWVAERAAHHGVTALVELHRGTVVASASSALRLLDGIDPRQVAVIHDVGNLISEGQEDTLSGFQMLGERLAHVHVKNTRWVGTPSEETGEFAGTVDWAPQPAPLRAGQADLVAYFRALRAVGYDGWITVEDFSTALPLAERTADNLRYLHAVAARVAGE</sequence>
<proteinExistence type="predicted"/>
<evidence type="ECO:0000256" key="1">
    <source>
        <dbReference type="ARBA" id="ARBA00023277"/>
    </source>
</evidence>
<organism evidence="3 4">
    <name type="scientific">Gryllotalpicola reticulitermitis</name>
    <dbReference type="NCBI Taxonomy" id="1184153"/>
    <lineage>
        <taxon>Bacteria</taxon>
        <taxon>Bacillati</taxon>
        <taxon>Actinomycetota</taxon>
        <taxon>Actinomycetes</taxon>
        <taxon>Micrococcales</taxon>
        <taxon>Microbacteriaceae</taxon>
        <taxon>Gryllotalpicola</taxon>
    </lineage>
</organism>
<keyword evidence="4" id="KW-1185">Reference proteome</keyword>
<comment type="caution">
    <text evidence="3">The sequence shown here is derived from an EMBL/GenBank/DDBJ whole genome shotgun (WGS) entry which is preliminary data.</text>
</comment>
<accession>A0ABV8QE73</accession>
<keyword evidence="3" id="KW-0413">Isomerase</keyword>
<dbReference type="GO" id="GO:0016853">
    <property type="term" value="F:isomerase activity"/>
    <property type="evidence" value="ECO:0007669"/>
    <property type="project" value="UniProtKB-KW"/>
</dbReference>
<dbReference type="Pfam" id="PF01261">
    <property type="entry name" value="AP_endonuc_2"/>
    <property type="match status" value="1"/>
</dbReference>
<feature type="domain" description="Xylose isomerase-like TIM barrel" evidence="2">
    <location>
        <begin position="55"/>
        <end position="288"/>
    </location>
</feature>
<protein>
    <submittedName>
        <fullName evidence="3">Sugar phosphate isomerase/epimerase family protein</fullName>
    </submittedName>
</protein>
<dbReference type="SUPFAM" id="SSF51658">
    <property type="entry name" value="Xylose isomerase-like"/>
    <property type="match status" value="1"/>
</dbReference>
<dbReference type="Gene3D" id="3.20.20.150">
    <property type="entry name" value="Divalent-metal-dependent TIM barrel enzymes"/>
    <property type="match status" value="1"/>
</dbReference>
<evidence type="ECO:0000259" key="2">
    <source>
        <dbReference type="Pfam" id="PF01261"/>
    </source>
</evidence>
<dbReference type="InterPro" id="IPR013022">
    <property type="entry name" value="Xyl_isomerase-like_TIM-brl"/>
</dbReference>
<dbReference type="EMBL" id="JBHSCN010000023">
    <property type="protein sequence ID" value="MFC4245289.1"/>
    <property type="molecule type" value="Genomic_DNA"/>
</dbReference>
<dbReference type="RefSeq" id="WP_390232358.1">
    <property type="nucleotide sequence ID" value="NZ_JBHSCN010000023.1"/>
</dbReference>
<evidence type="ECO:0000313" key="3">
    <source>
        <dbReference type="EMBL" id="MFC4245289.1"/>
    </source>
</evidence>
<keyword evidence="1" id="KW-0119">Carbohydrate metabolism</keyword>
<evidence type="ECO:0000313" key="4">
    <source>
        <dbReference type="Proteomes" id="UP001595900"/>
    </source>
</evidence>
<dbReference type="InterPro" id="IPR036237">
    <property type="entry name" value="Xyl_isomerase-like_sf"/>
</dbReference>